<feature type="signal peptide" evidence="1">
    <location>
        <begin position="1"/>
        <end position="20"/>
    </location>
</feature>
<keyword evidence="3" id="KW-1185">Reference proteome</keyword>
<feature type="chain" id="PRO_5045182019" description="Halobacterial output domain-containing protein" evidence="1">
    <location>
        <begin position="21"/>
        <end position="172"/>
    </location>
</feature>
<sequence length="172" mass="18232">MKTTILFCAALAGLQSPTSAADSYSVSTTVLTLPPSVDVSRRSRTVTRAEWMRIVRTAAEAAGSRLFRCPDVVTPSEKRTEIAVKSPPAPEPVAPDYKVSKAPVTHVAFTPSGHTKGTEIRGEFTLPPSEDAEDHPISLSSSVHGVVPDGEVLVFQLGEHLIGVAVTTSEDP</sequence>
<dbReference type="EMBL" id="JBHTBS010000006">
    <property type="protein sequence ID" value="MFC7338191.1"/>
    <property type="molecule type" value="Genomic_DNA"/>
</dbReference>
<accession>A0ABW2L714</accession>
<comment type="caution">
    <text evidence="2">The sequence shown here is derived from an EMBL/GenBank/DDBJ whole genome shotgun (WGS) entry which is preliminary data.</text>
</comment>
<evidence type="ECO:0008006" key="4">
    <source>
        <dbReference type="Google" id="ProtNLM"/>
    </source>
</evidence>
<evidence type="ECO:0000256" key="1">
    <source>
        <dbReference type="SAM" id="SignalP"/>
    </source>
</evidence>
<keyword evidence="1" id="KW-0732">Signal</keyword>
<proteinExistence type="predicted"/>
<reference evidence="3" key="1">
    <citation type="journal article" date="2019" name="Int. J. Syst. Evol. Microbiol.">
        <title>The Global Catalogue of Microorganisms (GCM) 10K type strain sequencing project: providing services to taxonomists for standard genome sequencing and annotation.</title>
        <authorList>
            <consortium name="The Broad Institute Genomics Platform"/>
            <consortium name="The Broad Institute Genome Sequencing Center for Infectious Disease"/>
            <person name="Wu L."/>
            <person name="Ma J."/>
        </authorList>
    </citation>
    <scope>NUCLEOTIDE SEQUENCE [LARGE SCALE GENOMIC DNA]</scope>
    <source>
        <strain evidence="3">CGMCC 4.1467</strain>
    </source>
</reference>
<evidence type="ECO:0000313" key="3">
    <source>
        <dbReference type="Proteomes" id="UP001596472"/>
    </source>
</evidence>
<organism evidence="2 3">
    <name type="scientific">Haloferula chungangensis</name>
    <dbReference type="NCBI Taxonomy" id="1048331"/>
    <lineage>
        <taxon>Bacteria</taxon>
        <taxon>Pseudomonadati</taxon>
        <taxon>Verrucomicrobiota</taxon>
        <taxon>Verrucomicrobiia</taxon>
        <taxon>Verrucomicrobiales</taxon>
        <taxon>Verrucomicrobiaceae</taxon>
        <taxon>Haloferula</taxon>
    </lineage>
</organism>
<evidence type="ECO:0000313" key="2">
    <source>
        <dbReference type="EMBL" id="MFC7338191.1"/>
    </source>
</evidence>
<protein>
    <recommendedName>
        <fullName evidence="4">Halobacterial output domain-containing protein</fullName>
    </recommendedName>
</protein>
<gene>
    <name evidence="2" type="ORF">ACFQY0_13435</name>
</gene>
<dbReference type="Proteomes" id="UP001596472">
    <property type="component" value="Unassembled WGS sequence"/>
</dbReference>
<name>A0ABW2L714_9BACT</name>